<accession>A0A5B9QDW8</accession>
<keyword evidence="5" id="KW-1133">Transmembrane helix</keyword>
<keyword evidence="8" id="KW-1185">Reference proteome</keyword>
<keyword evidence="2" id="KW-0479">Metal-binding</keyword>
<evidence type="ECO:0000259" key="6">
    <source>
        <dbReference type="Pfam" id="PF00884"/>
    </source>
</evidence>
<dbReference type="PANTHER" id="PTHR42693:SF53">
    <property type="entry name" value="ENDO-4-O-SULFATASE"/>
    <property type="match status" value="1"/>
</dbReference>
<keyword evidence="4" id="KW-0106">Calcium</keyword>
<dbReference type="PANTHER" id="PTHR42693">
    <property type="entry name" value="ARYLSULFATASE FAMILY MEMBER"/>
    <property type="match status" value="1"/>
</dbReference>
<dbReference type="Gene3D" id="3.30.1120.10">
    <property type="match status" value="1"/>
</dbReference>
<evidence type="ECO:0000256" key="3">
    <source>
        <dbReference type="ARBA" id="ARBA00022801"/>
    </source>
</evidence>
<dbReference type="InterPro" id="IPR024607">
    <property type="entry name" value="Sulfatase_CS"/>
</dbReference>
<dbReference type="KEGG" id="bgok:Pr1d_44990"/>
<evidence type="ECO:0000256" key="1">
    <source>
        <dbReference type="ARBA" id="ARBA00008779"/>
    </source>
</evidence>
<dbReference type="SUPFAM" id="SSF53649">
    <property type="entry name" value="Alkaline phosphatase-like"/>
    <property type="match status" value="1"/>
</dbReference>
<evidence type="ECO:0000256" key="2">
    <source>
        <dbReference type="ARBA" id="ARBA00022723"/>
    </source>
</evidence>
<dbReference type="EMBL" id="CP042913">
    <property type="protein sequence ID" value="QEG37158.1"/>
    <property type="molecule type" value="Genomic_DNA"/>
</dbReference>
<dbReference type="InterPro" id="IPR000917">
    <property type="entry name" value="Sulfatase_N"/>
</dbReference>
<comment type="similarity">
    <text evidence="1">Belongs to the sulfatase family.</text>
</comment>
<dbReference type="InterPro" id="IPR017850">
    <property type="entry name" value="Alkaline_phosphatase_core_sf"/>
</dbReference>
<dbReference type="Pfam" id="PF00884">
    <property type="entry name" value="Sulfatase"/>
    <property type="match status" value="1"/>
</dbReference>
<dbReference type="CDD" id="cd16146">
    <property type="entry name" value="ARS_like"/>
    <property type="match status" value="1"/>
</dbReference>
<feature type="domain" description="Sulfatase N-terminal" evidence="6">
    <location>
        <begin position="120"/>
        <end position="429"/>
    </location>
</feature>
<dbReference type="EC" id="3.1.6.1" evidence="7"/>
<keyword evidence="5" id="KW-0472">Membrane</keyword>
<evidence type="ECO:0000256" key="4">
    <source>
        <dbReference type="ARBA" id="ARBA00022837"/>
    </source>
</evidence>
<keyword evidence="3 7" id="KW-0378">Hydrolase</keyword>
<sequence>MSSSTLDWEQTKGQVAERPVTPMAPEHFESASRNRDILCILVLVLICYLVQSNGMLNIVPSQNHLVEMTRTNFKKLRRESSLAGSRLASLVITQACSARILFALCFLLVATVTWAADQRPNVVVILSDDQGWGDLSLNGNVNLSTSNVDSLAHDGASFDRFYVCPVCSPTRAEFLTGRYHPRGGVHGVSMGAERLNLDENTIADTFRAGGYATGAFGKWHNGMQYPYHPNGRGFDEFYGFCSGHWGHYFAPMLERNGKLVRGNGFCIDDFTNQALAFIEESVKQNKPFFAYLPYNTPHSPMQVPDRFWKKFDGADLELRARDTEMENLQHTRAALAMCENIDWNVGRLLKKLDDLKVAENTIVVYFSDNGPNGHRWNGDMKGRKSSTDEGGVRSPLLIRWPGRIPAGRQIAENGAAIDLLPTLADLAGVEVVSKQPLDGVSLKSLLTSDDYMWEDRMIFSHWQDKVAARTERFLLDNEGLLHELDKDPGQRHDVSEQHPDITRRLRKAVRSWRKELLTGLRDDQRPLIMGHPDYRFTQIPARDGVAHGKIKRSSKHPNCSYFTNWTSTTDAISWEVEAPDDGVFDVEIYYTCPEADVGSTIELSCGDSRLTGKITEAHDPPALGAEQDRCQRDESYYKEFRPMKLGTLHVKKGKGTLMLRALDIPGSQVMEFRLLMLSRH</sequence>
<evidence type="ECO:0000256" key="5">
    <source>
        <dbReference type="SAM" id="Phobius"/>
    </source>
</evidence>
<evidence type="ECO:0000313" key="8">
    <source>
        <dbReference type="Proteomes" id="UP000323917"/>
    </source>
</evidence>
<evidence type="ECO:0000313" key="7">
    <source>
        <dbReference type="EMBL" id="QEG37158.1"/>
    </source>
</evidence>
<dbReference type="GO" id="GO:0004065">
    <property type="term" value="F:arylsulfatase activity"/>
    <property type="evidence" value="ECO:0007669"/>
    <property type="project" value="UniProtKB-EC"/>
</dbReference>
<dbReference type="GO" id="GO:0046872">
    <property type="term" value="F:metal ion binding"/>
    <property type="evidence" value="ECO:0007669"/>
    <property type="project" value="UniProtKB-KW"/>
</dbReference>
<protein>
    <submittedName>
        <fullName evidence="7">Arylsulfatase</fullName>
        <ecNumber evidence="7">3.1.6.1</ecNumber>
    </submittedName>
</protein>
<dbReference type="Proteomes" id="UP000323917">
    <property type="component" value="Chromosome"/>
</dbReference>
<feature type="transmembrane region" description="Helical" evidence="5">
    <location>
        <begin position="37"/>
        <end position="59"/>
    </location>
</feature>
<dbReference type="Gene3D" id="3.40.720.10">
    <property type="entry name" value="Alkaline Phosphatase, subunit A"/>
    <property type="match status" value="1"/>
</dbReference>
<dbReference type="InterPro" id="IPR050738">
    <property type="entry name" value="Sulfatase"/>
</dbReference>
<reference evidence="7 8" key="1">
    <citation type="submission" date="2019-08" db="EMBL/GenBank/DDBJ databases">
        <title>Deep-cultivation of Planctomycetes and their phenomic and genomic characterization uncovers novel biology.</title>
        <authorList>
            <person name="Wiegand S."/>
            <person name="Jogler M."/>
            <person name="Boedeker C."/>
            <person name="Pinto D."/>
            <person name="Vollmers J."/>
            <person name="Rivas-Marin E."/>
            <person name="Kohn T."/>
            <person name="Peeters S.H."/>
            <person name="Heuer A."/>
            <person name="Rast P."/>
            <person name="Oberbeckmann S."/>
            <person name="Bunk B."/>
            <person name="Jeske O."/>
            <person name="Meyerdierks A."/>
            <person name="Storesund J.E."/>
            <person name="Kallscheuer N."/>
            <person name="Luecker S."/>
            <person name="Lage O.M."/>
            <person name="Pohl T."/>
            <person name="Merkel B.J."/>
            <person name="Hornburger P."/>
            <person name="Mueller R.-W."/>
            <person name="Bruemmer F."/>
            <person name="Labrenz M."/>
            <person name="Spormann A.M."/>
            <person name="Op den Camp H."/>
            <person name="Overmann J."/>
            <person name="Amann R."/>
            <person name="Jetten M.S.M."/>
            <person name="Mascher T."/>
            <person name="Medema M.H."/>
            <person name="Devos D.P."/>
            <person name="Kaster A.-K."/>
            <person name="Ovreas L."/>
            <person name="Rohde M."/>
            <person name="Galperin M.Y."/>
            <person name="Jogler C."/>
        </authorList>
    </citation>
    <scope>NUCLEOTIDE SEQUENCE [LARGE SCALE GENOMIC DNA]</scope>
    <source>
        <strain evidence="7 8">Pr1d</strain>
    </source>
</reference>
<dbReference type="PROSITE" id="PS00523">
    <property type="entry name" value="SULFATASE_1"/>
    <property type="match status" value="1"/>
</dbReference>
<organism evidence="7 8">
    <name type="scientific">Bythopirellula goksoeyrii</name>
    <dbReference type="NCBI Taxonomy" id="1400387"/>
    <lineage>
        <taxon>Bacteria</taxon>
        <taxon>Pseudomonadati</taxon>
        <taxon>Planctomycetota</taxon>
        <taxon>Planctomycetia</taxon>
        <taxon>Pirellulales</taxon>
        <taxon>Lacipirellulaceae</taxon>
        <taxon>Bythopirellula</taxon>
    </lineage>
</organism>
<proteinExistence type="inferred from homology"/>
<gene>
    <name evidence="7" type="primary">atsA_18</name>
    <name evidence="7" type="ORF">Pr1d_44990</name>
</gene>
<dbReference type="AlphaFoldDB" id="A0A5B9QDW8"/>
<name>A0A5B9QDW8_9BACT</name>
<keyword evidence="5" id="KW-0812">Transmembrane</keyword>